<feature type="signal peptide" evidence="2">
    <location>
        <begin position="1"/>
        <end position="21"/>
    </location>
</feature>
<gene>
    <name evidence="3" type="ORF">H8717_06050</name>
</gene>
<evidence type="ECO:0000313" key="3">
    <source>
        <dbReference type="EMBL" id="MBC8575976.1"/>
    </source>
</evidence>
<feature type="compositionally biased region" description="Low complexity" evidence="1">
    <location>
        <begin position="36"/>
        <end position="56"/>
    </location>
</feature>
<evidence type="ECO:0008006" key="5">
    <source>
        <dbReference type="Google" id="ProtNLM"/>
    </source>
</evidence>
<feature type="region of interest" description="Disordered" evidence="1">
    <location>
        <begin position="33"/>
        <end position="63"/>
    </location>
</feature>
<organism evidence="3 4">
    <name type="scientific">Yanshouia hominis</name>
    <dbReference type="NCBI Taxonomy" id="2763673"/>
    <lineage>
        <taxon>Bacteria</taxon>
        <taxon>Bacillati</taxon>
        <taxon>Bacillota</taxon>
        <taxon>Clostridia</taxon>
        <taxon>Eubacteriales</taxon>
        <taxon>Oscillospiraceae</taxon>
        <taxon>Yanshouia</taxon>
    </lineage>
</organism>
<protein>
    <recommendedName>
        <fullName evidence="5">Lipoprotein</fullName>
    </recommendedName>
</protein>
<dbReference type="RefSeq" id="WP_262399540.1">
    <property type="nucleotide sequence ID" value="NZ_JACRTB010000007.1"/>
</dbReference>
<proteinExistence type="predicted"/>
<comment type="caution">
    <text evidence="3">The sequence shown here is derived from an EMBL/GenBank/DDBJ whole genome shotgun (WGS) entry which is preliminary data.</text>
</comment>
<evidence type="ECO:0000313" key="4">
    <source>
        <dbReference type="Proteomes" id="UP000658131"/>
    </source>
</evidence>
<keyword evidence="4" id="KW-1185">Reference proteome</keyword>
<dbReference type="EMBL" id="JACRTB010000007">
    <property type="protein sequence ID" value="MBC8575976.1"/>
    <property type="molecule type" value="Genomic_DNA"/>
</dbReference>
<sequence length="236" mass="25295">MLQNKRLTALLPALLAALCLAACSRDPSVFSPPFPSSGGPAAVSAAEPAGESQTQSEPEEEPLLSESIAKQLMGGAYYIDGISIIEIEGLRLENAVTIAVDKGNSAVKTTSEMSGALTTMRVVTLDGTTWLVNDTSKTCAKVDPAEMSGGFDTDFSYLSFEERGEGSFDGETLRYEQYDQQGDTVRFFFDEEGRLAGMTRTLEDEQLAEMILKIKAVSGNIPAKTIALPEGYSVLQ</sequence>
<name>A0ABR7NHU8_9FIRM</name>
<evidence type="ECO:0000256" key="1">
    <source>
        <dbReference type="SAM" id="MobiDB-lite"/>
    </source>
</evidence>
<keyword evidence="2" id="KW-0732">Signal</keyword>
<evidence type="ECO:0000256" key="2">
    <source>
        <dbReference type="SAM" id="SignalP"/>
    </source>
</evidence>
<feature type="chain" id="PRO_5045557550" description="Lipoprotein" evidence="2">
    <location>
        <begin position="22"/>
        <end position="236"/>
    </location>
</feature>
<accession>A0ABR7NHU8</accession>
<reference evidence="3 4" key="1">
    <citation type="submission" date="2020-08" db="EMBL/GenBank/DDBJ databases">
        <title>Genome public.</title>
        <authorList>
            <person name="Liu C."/>
            <person name="Sun Q."/>
        </authorList>
    </citation>
    <scope>NUCLEOTIDE SEQUENCE [LARGE SCALE GENOMIC DNA]</scope>
    <source>
        <strain evidence="3 4">BX1</strain>
    </source>
</reference>
<dbReference type="Proteomes" id="UP000658131">
    <property type="component" value="Unassembled WGS sequence"/>
</dbReference>